<dbReference type="PANTHER" id="PTHR34580:SF3">
    <property type="entry name" value="PROTEIN PAFB"/>
    <property type="match status" value="1"/>
</dbReference>
<dbReference type="EMBL" id="JBEVCJ010000038">
    <property type="protein sequence ID" value="MET1257185.1"/>
    <property type="molecule type" value="Genomic_DNA"/>
</dbReference>
<accession>A0ABV2BZ47</accession>
<keyword evidence="2" id="KW-1185">Reference proteome</keyword>
<dbReference type="PANTHER" id="PTHR34580">
    <property type="match status" value="1"/>
</dbReference>
<gene>
    <name evidence="1" type="ORF">ABVT43_18720</name>
</gene>
<protein>
    <submittedName>
        <fullName evidence="1">WYL domain-containing protein</fullName>
    </submittedName>
</protein>
<proteinExistence type="predicted"/>
<dbReference type="InterPro" id="IPR026881">
    <property type="entry name" value="WYL_dom"/>
</dbReference>
<dbReference type="PROSITE" id="PS52050">
    <property type="entry name" value="WYL"/>
    <property type="match status" value="1"/>
</dbReference>
<dbReference type="InterPro" id="IPR051534">
    <property type="entry name" value="CBASS_pafABC_assoc_protein"/>
</dbReference>
<comment type="caution">
    <text evidence="1">The sequence shown here is derived from an EMBL/GenBank/DDBJ whole genome shotgun (WGS) entry which is preliminary data.</text>
</comment>
<sequence length="324" mass="37053">MDGFDRIYDLHRILSGRKTAIALQEILSKMECSRATFNRVKKHMTEFLGAPIIYNRELGGYQYEQSSASGYELPGLWFSQAELQALLMIQALIGQTGVGLLAEELYPISQKISQLLGKNALPIESISSKVKLLGVAVRNVNNTSLSKMVEATLRGYRIKMRYRSQDEGILTHREISPQRIINYRNNWYVDAWCHVREDYRTFALENIDQIAPSSDDYRLIDAKLLDDYFGENYGIYAGGEVDWVTLQFDTSIALRVMEESWHPQQQGELMDDGSYHLTFPFNKTNPQELIQDILRLGSQVSVLSPALLKDKVIEQLKLTLAIYQ</sequence>
<name>A0ABV2BZ47_9GAMM</name>
<dbReference type="Pfam" id="PF25583">
    <property type="entry name" value="WCX"/>
    <property type="match status" value="1"/>
</dbReference>
<evidence type="ECO:0000313" key="2">
    <source>
        <dbReference type="Proteomes" id="UP001548189"/>
    </source>
</evidence>
<dbReference type="Proteomes" id="UP001548189">
    <property type="component" value="Unassembled WGS sequence"/>
</dbReference>
<evidence type="ECO:0000313" key="1">
    <source>
        <dbReference type="EMBL" id="MET1257185.1"/>
    </source>
</evidence>
<dbReference type="Pfam" id="PF13280">
    <property type="entry name" value="WYL"/>
    <property type="match status" value="1"/>
</dbReference>
<organism evidence="1 2">
    <name type="scientific">Aliikangiella maris</name>
    <dbReference type="NCBI Taxonomy" id="3162458"/>
    <lineage>
        <taxon>Bacteria</taxon>
        <taxon>Pseudomonadati</taxon>
        <taxon>Pseudomonadota</taxon>
        <taxon>Gammaproteobacteria</taxon>
        <taxon>Oceanospirillales</taxon>
        <taxon>Pleioneaceae</taxon>
        <taxon>Aliikangiella</taxon>
    </lineage>
</organism>
<dbReference type="InterPro" id="IPR057727">
    <property type="entry name" value="WCX_dom"/>
</dbReference>
<reference evidence="1 2" key="1">
    <citation type="submission" date="2024-06" db="EMBL/GenBank/DDBJ databases">
        <authorList>
            <person name="Li F."/>
        </authorList>
    </citation>
    <scope>NUCLEOTIDE SEQUENCE [LARGE SCALE GENOMIC DNA]</scope>
    <source>
        <strain evidence="1 2">GXAS 311</strain>
    </source>
</reference>